<sequence>MAGGGVCRVAGEIFSCFMRFSSCLGTSRMTSAPMSASLIFSLSLYVSRSCSGTCVMVVIADDSIVDFTCGGGGGTVVVEELVLKPFHEDTFGRRNGDPLLSSFSRLSPSPIPLPH</sequence>
<proteinExistence type="predicted"/>
<name>A0A0G4GW90_9ALVE</name>
<dbReference type="VEuPathDB" id="CryptoDB:Cvel_23652"/>
<reference evidence="1" key="1">
    <citation type="submission" date="2014-11" db="EMBL/GenBank/DDBJ databases">
        <authorList>
            <person name="Otto D Thomas"/>
            <person name="Naeem Raeece"/>
        </authorList>
    </citation>
    <scope>NUCLEOTIDE SEQUENCE</scope>
</reference>
<accession>A0A0G4GW90</accession>
<organism evidence="1">
    <name type="scientific">Chromera velia CCMP2878</name>
    <dbReference type="NCBI Taxonomy" id="1169474"/>
    <lineage>
        <taxon>Eukaryota</taxon>
        <taxon>Sar</taxon>
        <taxon>Alveolata</taxon>
        <taxon>Colpodellida</taxon>
        <taxon>Chromeraceae</taxon>
        <taxon>Chromera</taxon>
    </lineage>
</organism>
<protein>
    <submittedName>
        <fullName evidence="1">Uncharacterized protein</fullName>
    </submittedName>
</protein>
<dbReference type="EMBL" id="CDMZ01001616">
    <property type="protein sequence ID" value="CEM35200.1"/>
    <property type="molecule type" value="Genomic_DNA"/>
</dbReference>
<gene>
    <name evidence="1" type="ORF">Cvel_23652</name>
</gene>
<dbReference type="AlphaFoldDB" id="A0A0G4GW90"/>
<evidence type="ECO:0000313" key="1">
    <source>
        <dbReference type="EMBL" id="CEM35200.1"/>
    </source>
</evidence>